<dbReference type="EMBL" id="HBFK01010951">
    <property type="protein sequence ID" value="CAD8740053.1"/>
    <property type="molecule type" value="Transcribed_RNA"/>
</dbReference>
<proteinExistence type="predicted"/>
<feature type="compositionally biased region" description="Basic and acidic residues" evidence="1">
    <location>
        <begin position="80"/>
        <end position="90"/>
    </location>
</feature>
<gene>
    <name evidence="2" type="ORF">HAND1043_LOCUS6545</name>
</gene>
<sequence>MANNMMIDELKAALNGAQPHQLNSHSTLKAAEALLKCLRRDGVMAGSSSSSMPAYNYGMNYVDGASGNPQISTAGMSKAQKVEVGRHTENAMKGSSWSSAY</sequence>
<name>A0A6T8IZ58_HEMAN</name>
<dbReference type="AlphaFoldDB" id="A0A6T8IZ58"/>
<organism evidence="2">
    <name type="scientific">Hemiselmis andersenii</name>
    <name type="common">Cryptophyte alga</name>
    <dbReference type="NCBI Taxonomy" id="464988"/>
    <lineage>
        <taxon>Eukaryota</taxon>
        <taxon>Cryptophyceae</taxon>
        <taxon>Cryptomonadales</taxon>
        <taxon>Hemiselmidaceae</taxon>
        <taxon>Hemiselmis</taxon>
    </lineage>
</organism>
<accession>A0A6T8IZ58</accession>
<evidence type="ECO:0000256" key="1">
    <source>
        <dbReference type="SAM" id="MobiDB-lite"/>
    </source>
</evidence>
<protein>
    <submittedName>
        <fullName evidence="2">Uncharacterized protein</fullName>
    </submittedName>
</protein>
<feature type="region of interest" description="Disordered" evidence="1">
    <location>
        <begin position="72"/>
        <end position="101"/>
    </location>
</feature>
<evidence type="ECO:0000313" key="2">
    <source>
        <dbReference type="EMBL" id="CAD8740053.1"/>
    </source>
</evidence>
<reference evidence="2" key="1">
    <citation type="submission" date="2021-01" db="EMBL/GenBank/DDBJ databases">
        <authorList>
            <person name="Corre E."/>
            <person name="Pelletier E."/>
            <person name="Niang G."/>
            <person name="Scheremetjew M."/>
            <person name="Finn R."/>
            <person name="Kale V."/>
            <person name="Holt S."/>
            <person name="Cochrane G."/>
            <person name="Meng A."/>
            <person name="Brown T."/>
            <person name="Cohen L."/>
        </authorList>
    </citation>
    <scope>NUCLEOTIDE SEQUENCE</scope>
    <source>
        <strain evidence="2">CCMP441</strain>
    </source>
</reference>